<reference evidence="3 4" key="1">
    <citation type="submission" date="2019-06" db="EMBL/GenBank/DDBJ databases">
        <title>Genome Sequence of the Brown Rot Fungal Pathogen Monilinia laxa.</title>
        <authorList>
            <person name="De Miccolis Angelini R.M."/>
            <person name="Landi L."/>
            <person name="Abate D."/>
            <person name="Pollastro S."/>
            <person name="Romanazzi G."/>
            <person name="Faretra F."/>
        </authorList>
    </citation>
    <scope>NUCLEOTIDE SEQUENCE [LARGE SCALE GENOMIC DNA]</scope>
    <source>
        <strain evidence="3 4">Mlax316</strain>
    </source>
</reference>
<comment type="caution">
    <text evidence="3">The sequence shown here is derived from an EMBL/GenBank/DDBJ whole genome shotgun (WGS) entry which is preliminary data.</text>
</comment>
<accession>A0A5N6KA51</accession>
<dbReference type="EMBL" id="VIGI01000005">
    <property type="protein sequence ID" value="KAB8300057.1"/>
    <property type="molecule type" value="Genomic_DNA"/>
</dbReference>
<dbReference type="PANTHER" id="PTHR42069:SF1">
    <property type="entry name" value="MARVEL DOMAIN-CONTAINING PROTEIN"/>
    <property type="match status" value="1"/>
</dbReference>
<organism evidence="3 4">
    <name type="scientific">Monilinia laxa</name>
    <name type="common">Brown rot fungus</name>
    <name type="synonym">Sclerotinia laxa</name>
    <dbReference type="NCBI Taxonomy" id="61186"/>
    <lineage>
        <taxon>Eukaryota</taxon>
        <taxon>Fungi</taxon>
        <taxon>Dikarya</taxon>
        <taxon>Ascomycota</taxon>
        <taxon>Pezizomycotina</taxon>
        <taxon>Leotiomycetes</taxon>
        <taxon>Helotiales</taxon>
        <taxon>Sclerotiniaceae</taxon>
        <taxon>Monilinia</taxon>
    </lineage>
</organism>
<keyword evidence="2" id="KW-1133">Transmembrane helix</keyword>
<feature type="compositionally biased region" description="Low complexity" evidence="1">
    <location>
        <begin position="58"/>
        <end position="67"/>
    </location>
</feature>
<evidence type="ECO:0000256" key="2">
    <source>
        <dbReference type="SAM" id="Phobius"/>
    </source>
</evidence>
<keyword evidence="2" id="KW-0812">Transmembrane</keyword>
<evidence type="ECO:0000256" key="1">
    <source>
        <dbReference type="SAM" id="MobiDB-lite"/>
    </source>
</evidence>
<feature type="compositionally biased region" description="Basic and acidic residues" evidence="1">
    <location>
        <begin position="44"/>
        <end position="57"/>
    </location>
</feature>
<feature type="region of interest" description="Disordered" evidence="1">
    <location>
        <begin position="257"/>
        <end position="293"/>
    </location>
</feature>
<gene>
    <name evidence="3" type="ORF">EYC80_000294</name>
</gene>
<feature type="transmembrane region" description="Helical" evidence="2">
    <location>
        <begin position="150"/>
        <end position="175"/>
    </location>
</feature>
<feature type="region of interest" description="Disordered" evidence="1">
    <location>
        <begin position="29"/>
        <end position="68"/>
    </location>
</feature>
<protein>
    <recommendedName>
        <fullName evidence="5">MARVEL domain-containing protein</fullName>
    </recommendedName>
</protein>
<feature type="compositionally biased region" description="Polar residues" evidence="1">
    <location>
        <begin position="29"/>
        <end position="41"/>
    </location>
</feature>
<dbReference type="OrthoDB" id="5371583at2759"/>
<evidence type="ECO:0000313" key="4">
    <source>
        <dbReference type="Proteomes" id="UP000326757"/>
    </source>
</evidence>
<evidence type="ECO:0000313" key="3">
    <source>
        <dbReference type="EMBL" id="KAB8300057.1"/>
    </source>
</evidence>
<evidence type="ECO:0008006" key="5">
    <source>
        <dbReference type="Google" id="ProtNLM"/>
    </source>
</evidence>
<keyword evidence="4" id="KW-1185">Reference proteome</keyword>
<dbReference type="Proteomes" id="UP000326757">
    <property type="component" value="Unassembled WGS sequence"/>
</dbReference>
<proteinExistence type="predicted"/>
<feature type="compositionally biased region" description="Basic and acidic residues" evidence="1">
    <location>
        <begin position="257"/>
        <end position="269"/>
    </location>
</feature>
<name>A0A5N6KA51_MONLA</name>
<sequence length="293" mass="32395">MIKSLYNAVSQTPLSSGAPLTPVTSQYSESYPLTTQDSSSYDPRLLHGNEYDSRSNEESYSPSENSSAPLTGVELTKLLHEDLIKQDQKLKNLIRILRFISRALITAVTIAIISEEEKTLLKFLATHEDIRNPPESPAPRGPWALQTQTWSAVLLFFTGVITADLGLISLIAYAVSIKRANHISSINTKFGIVTESIHIIVWIAVAIAYRVAKNGKDLWGWACSPLAEKIQPTFQDVVDFQNVCNRSSFGLEVMNKNDEITDPAPDKPNHTTVTKRSHSLAPKAKPQEVGQLP</sequence>
<dbReference type="PANTHER" id="PTHR42069">
    <property type="entry name" value="HYPHAL ANASTAMOSIS-8 PROTEIN"/>
    <property type="match status" value="1"/>
</dbReference>
<dbReference type="AlphaFoldDB" id="A0A5N6KA51"/>
<keyword evidence="2" id="KW-0472">Membrane</keyword>